<gene>
    <name evidence="2" type="ORF">V6N12_061185</name>
</gene>
<accession>A0ABR2DWB7</accession>
<dbReference type="Pfam" id="PF07468">
    <property type="entry name" value="Agglutinin"/>
    <property type="match status" value="2"/>
</dbReference>
<evidence type="ECO:0000313" key="2">
    <source>
        <dbReference type="EMBL" id="KAK8548268.1"/>
    </source>
</evidence>
<dbReference type="CDD" id="cd20216">
    <property type="entry name" value="PFM_HFR-2-like"/>
    <property type="match status" value="1"/>
</dbReference>
<feature type="domain" description="Agglutinin" evidence="1">
    <location>
        <begin position="253"/>
        <end position="386"/>
    </location>
</feature>
<dbReference type="InterPro" id="IPR008998">
    <property type="entry name" value="Agglutinin"/>
</dbReference>
<dbReference type="PANTHER" id="PTHR39244">
    <property type="entry name" value="NATTERIN-4"/>
    <property type="match status" value="1"/>
</dbReference>
<evidence type="ECO:0000313" key="3">
    <source>
        <dbReference type="Proteomes" id="UP001472677"/>
    </source>
</evidence>
<protein>
    <recommendedName>
        <fullName evidence="1">Agglutinin domain-containing protein</fullName>
    </recommendedName>
</protein>
<name>A0ABR2DWB7_9ROSI</name>
<dbReference type="EMBL" id="JBBPBM010000021">
    <property type="protein sequence ID" value="KAK8548268.1"/>
    <property type="molecule type" value="Genomic_DNA"/>
</dbReference>
<dbReference type="Gene3D" id="2.80.10.50">
    <property type="match status" value="3"/>
</dbReference>
<comment type="caution">
    <text evidence="2">The sequence shown here is derived from an EMBL/GenBank/DDBJ whole genome shotgun (WGS) entry which is preliminary data.</text>
</comment>
<keyword evidence="3" id="KW-1185">Reference proteome</keyword>
<sequence>MAFTCPKFIVLKCDRDNQYLSYRLFSFHYAATADKPEEDQSKESCTLFKLISVDAAINKIRIQHVQSKRYICNWGPSIEDANGSDTLFTVFDWDLLANWPFAAPRFIVLKYDVNNEYLGFIRDKGESYGYLKCSETQILSPYAKFEVEMAKSPGTDGLVHIRSCQNNKYWVAGSNSGIAATAKTPDEDQSKESCTLFKLISVDDATSKVRIRHVQSKRYLRIIDGTWRLSAESEDFDDSFHDMLMIIDWESPVILPKYVAFKGADDQYLRLGDIDGLPCLQFASDDIGDSGVAMEIFMNKDGNIRIKSASSNKFWRHSSDSVLVDSDYTSSVNNMDTLFRPVKVNDNTIALLNLGNNKFCKRNSKTSSVSAEVSSITKDVQLRVEEPVLGRKIYGMKYDLDNARIYDETVLVVARNSASNYTNQAETFDVKLSYTDTMTGSWMWQASLKLGAKVTMDFGIPLIFEGKVEFSGEVEGGSVWGETTKKSTVVEVVHQVKVPPMTKVTIDLVAKRGKCDVPFTFLQKDCLYNGNGLVYEVQGSTYRVSNQTRVPQLFDLSSIAESASGSVWLCAVLCIY</sequence>
<dbReference type="Gene3D" id="2.170.15.10">
    <property type="entry name" value="Proaerolysin, chain A, domain 3"/>
    <property type="match status" value="1"/>
</dbReference>
<dbReference type="SUPFAM" id="SSF50382">
    <property type="entry name" value="Agglutinin"/>
    <property type="match status" value="3"/>
</dbReference>
<dbReference type="SUPFAM" id="SSF56973">
    <property type="entry name" value="Aerolisin/ETX pore-forming domain"/>
    <property type="match status" value="1"/>
</dbReference>
<dbReference type="InterPro" id="IPR053237">
    <property type="entry name" value="Natterin_C"/>
</dbReference>
<feature type="domain" description="Agglutinin" evidence="1">
    <location>
        <begin position="101"/>
        <end position="248"/>
    </location>
</feature>
<organism evidence="2 3">
    <name type="scientific">Hibiscus sabdariffa</name>
    <name type="common">roselle</name>
    <dbReference type="NCBI Taxonomy" id="183260"/>
    <lineage>
        <taxon>Eukaryota</taxon>
        <taxon>Viridiplantae</taxon>
        <taxon>Streptophyta</taxon>
        <taxon>Embryophyta</taxon>
        <taxon>Tracheophyta</taxon>
        <taxon>Spermatophyta</taxon>
        <taxon>Magnoliopsida</taxon>
        <taxon>eudicotyledons</taxon>
        <taxon>Gunneridae</taxon>
        <taxon>Pentapetalae</taxon>
        <taxon>rosids</taxon>
        <taxon>malvids</taxon>
        <taxon>Malvales</taxon>
        <taxon>Malvaceae</taxon>
        <taxon>Malvoideae</taxon>
        <taxon>Hibiscus</taxon>
    </lineage>
</organism>
<dbReference type="SMART" id="SM00791">
    <property type="entry name" value="Agglutinin"/>
    <property type="match status" value="2"/>
</dbReference>
<dbReference type="PANTHER" id="PTHR39244:SF5">
    <property type="entry name" value="NATTERIN-3-LIKE"/>
    <property type="match status" value="1"/>
</dbReference>
<dbReference type="InterPro" id="IPR036242">
    <property type="entry name" value="Agglutinin_dom_sf"/>
</dbReference>
<reference evidence="2 3" key="1">
    <citation type="journal article" date="2024" name="G3 (Bethesda)">
        <title>Genome assembly of Hibiscus sabdariffa L. provides insights into metabolisms of medicinal natural products.</title>
        <authorList>
            <person name="Kim T."/>
        </authorList>
    </citation>
    <scope>NUCLEOTIDE SEQUENCE [LARGE SCALE GENOMIC DNA]</scope>
    <source>
        <strain evidence="2">TK-2024</strain>
        <tissue evidence="2">Old leaves</tissue>
    </source>
</reference>
<proteinExistence type="predicted"/>
<dbReference type="Proteomes" id="UP001472677">
    <property type="component" value="Unassembled WGS sequence"/>
</dbReference>
<evidence type="ECO:0000259" key="1">
    <source>
        <dbReference type="SMART" id="SM00791"/>
    </source>
</evidence>